<gene>
    <name evidence="2" type="ORF">D3P06_06625</name>
</gene>
<dbReference type="Pfam" id="PF21983">
    <property type="entry name" value="NikA-like"/>
    <property type="match status" value="1"/>
</dbReference>
<feature type="region of interest" description="Disordered" evidence="1">
    <location>
        <begin position="109"/>
        <end position="128"/>
    </location>
</feature>
<organism evidence="2 3">
    <name type="scientific">Paracoccus aestuarii</name>
    <dbReference type="NCBI Taxonomy" id="453842"/>
    <lineage>
        <taxon>Bacteria</taxon>
        <taxon>Pseudomonadati</taxon>
        <taxon>Pseudomonadota</taxon>
        <taxon>Alphaproteobacteria</taxon>
        <taxon>Rhodobacterales</taxon>
        <taxon>Paracoccaceae</taxon>
        <taxon>Paracoccus</taxon>
    </lineage>
</organism>
<feature type="region of interest" description="Disordered" evidence="1">
    <location>
        <begin position="23"/>
        <end position="59"/>
    </location>
</feature>
<name>A0A418ZYC2_9RHOB</name>
<sequence length="128" mass="14056">MGKAGDGLPRSATRQRTRIMRARVTPDEESRIRAAARSRGHRSAADYMRERALEDTPGTRVPASVIGELGILGAIMTEASALLQHVGEDEESLRCSKASQRIARLQRLLMEDEDAGEGHRAPAPRRGR</sequence>
<protein>
    <recommendedName>
        <fullName evidence="4">Mobilization protein</fullName>
    </recommendedName>
</protein>
<dbReference type="Proteomes" id="UP000285530">
    <property type="component" value="Unassembled WGS sequence"/>
</dbReference>
<accession>A0A418ZYC2</accession>
<feature type="compositionally biased region" description="Basic and acidic residues" evidence="1">
    <location>
        <begin position="43"/>
        <end position="54"/>
    </location>
</feature>
<evidence type="ECO:0000313" key="3">
    <source>
        <dbReference type="Proteomes" id="UP000285530"/>
    </source>
</evidence>
<evidence type="ECO:0000256" key="1">
    <source>
        <dbReference type="SAM" id="MobiDB-lite"/>
    </source>
</evidence>
<keyword evidence="3" id="KW-1185">Reference proteome</keyword>
<dbReference type="AlphaFoldDB" id="A0A418ZYC2"/>
<dbReference type="EMBL" id="QZEV01000022">
    <property type="protein sequence ID" value="RJL05508.1"/>
    <property type="molecule type" value="Genomic_DNA"/>
</dbReference>
<comment type="caution">
    <text evidence="2">The sequence shown here is derived from an EMBL/GenBank/DDBJ whole genome shotgun (WGS) entry which is preliminary data.</text>
</comment>
<dbReference type="InterPro" id="IPR053842">
    <property type="entry name" value="NikA-like"/>
</dbReference>
<dbReference type="RefSeq" id="WP_119885817.1">
    <property type="nucleotide sequence ID" value="NZ_CP067169.1"/>
</dbReference>
<reference evidence="2 3" key="1">
    <citation type="submission" date="2018-09" db="EMBL/GenBank/DDBJ databases">
        <title>Paracoccus onubensis nov. sp. a moderate halophilic bacterium isolated from Gruta de las Maravillas (Aracena, Spain).</title>
        <authorList>
            <person name="Jurado V."/>
            <person name="Gutierrez-Patricio S."/>
            <person name="Gonzalez-Pimentel J.L."/>
            <person name="Laiz L."/>
            <person name="Saiz-Jimenez C."/>
        </authorList>
    </citation>
    <scope>NUCLEOTIDE SEQUENCE [LARGE SCALE GENOMIC DNA]</scope>
    <source>
        <strain evidence="2 3">DSM 19484</strain>
    </source>
</reference>
<evidence type="ECO:0008006" key="4">
    <source>
        <dbReference type="Google" id="ProtNLM"/>
    </source>
</evidence>
<proteinExistence type="predicted"/>
<evidence type="ECO:0000313" key="2">
    <source>
        <dbReference type="EMBL" id="RJL05508.1"/>
    </source>
</evidence>